<evidence type="ECO:0000256" key="4">
    <source>
        <dbReference type="ARBA" id="ARBA00022643"/>
    </source>
</evidence>
<dbReference type="CDD" id="cd02136">
    <property type="entry name" value="PnbA_NfnB-like"/>
    <property type="match status" value="1"/>
</dbReference>
<protein>
    <submittedName>
        <fullName evidence="7">Oxidoreductase</fullName>
    </submittedName>
</protein>
<dbReference type="InterPro" id="IPR000415">
    <property type="entry name" value="Nitroreductase-like"/>
</dbReference>
<dbReference type="Pfam" id="PF00881">
    <property type="entry name" value="Nitroreductase"/>
    <property type="match status" value="1"/>
</dbReference>
<name>A0A0D1LEG1_9MYCO</name>
<keyword evidence="3" id="KW-0285">Flavoprotein</keyword>
<sequence>MTTGFGDIVRARRSARMFLPDKPVPRELLDEALALAIRAPSNSNTQPWHVYLVTGARRARLVDALLTAVDTAPPEVGSAGLPPRFAHLRRESGALVYGAMGIERGDAAGRWVAQRRNWEFFRAPVAGVVCMHRDFGVVDAMGVGMFLQTLMLALTERGLGSCVQVSISFYPEVLREQLGIPEELSILCGIAIGYADPAFPANHLDTPRNPIRENVAFLD</sequence>
<dbReference type="EMBL" id="JXST01000047">
    <property type="protein sequence ID" value="KIU14306.1"/>
    <property type="molecule type" value="Genomic_DNA"/>
</dbReference>
<dbReference type="PANTHER" id="PTHR43673">
    <property type="entry name" value="NAD(P)H NITROREDUCTASE YDGI-RELATED"/>
    <property type="match status" value="1"/>
</dbReference>
<proteinExistence type="inferred from homology"/>
<evidence type="ECO:0000259" key="6">
    <source>
        <dbReference type="Pfam" id="PF00881"/>
    </source>
</evidence>
<comment type="cofactor">
    <cofactor evidence="1">
        <name>FMN</name>
        <dbReference type="ChEBI" id="CHEBI:58210"/>
    </cofactor>
</comment>
<dbReference type="SUPFAM" id="SSF55469">
    <property type="entry name" value="FMN-dependent nitroreductase-like"/>
    <property type="match status" value="1"/>
</dbReference>
<organism evidence="7 8">
    <name type="scientific">Mycolicibacterium llatzerense</name>
    <dbReference type="NCBI Taxonomy" id="280871"/>
    <lineage>
        <taxon>Bacteria</taxon>
        <taxon>Bacillati</taxon>
        <taxon>Actinomycetota</taxon>
        <taxon>Actinomycetes</taxon>
        <taxon>Mycobacteriales</taxon>
        <taxon>Mycobacteriaceae</taxon>
        <taxon>Mycolicibacterium</taxon>
    </lineage>
</organism>
<dbReference type="STRING" id="280871.TL10_25085"/>
<evidence type="ECO:0000313" key="7">
    <source>
        <dbReference type="EMBL" id="KIU14306.1"/>
    </source>
</evidence>
<keyword evidence="5" id="KW-0560">Oxidoreductase</keyword>
<keyword evidence="8" id="KW-1185">Reference proteome</keyword>
<dbReference type="InterPro" id="IPR029479">
    <property type="entry name" value="Nitroreductase"/>
</dbReference>
<keyword evidence="4" id="KW-0288">FMN</keyword>
<dbReference type="Proteomes" id="UP000032221">
    <property type="component" value="Unassembled WGS sequence"/>
</dbReference>
<evidence type="ECO:0000313" key="8">
    <source>
        <dbReference type="Proteomes" id="UP000032221"/>
    </source>
</evidence>
<dbReference type="Gene3D" id="3.40.109.10">
    <property type="entry name" value="NADH Oxidase"/>
    <property type="match status" value="1"/>
</dbReference>
<evidence type="ECO:0000256" key="3">
    <source>
        <dbReference type="ARBA" id="ARBA00022630"/>
    </source>
</evidence>
<evidence type="ECO:0000256" key="2">
    <source>
        <dbReference type="ARBA" id="ARBA00007118"/>
    </source>
</evidence>
<dbReference type="OrthoDB" id="9798230at2"/>
<dbReference type="PANTHER" id="PTHR43673:SF2">
    <property type="entry name" value="NITROREDUCTASE"/>
    <property type="match status" value="1"/>
</dbReference>
<feature type="domain" description="Nitroreductase" evidence="6">
    <location>
        <begin position="9"/>
        <end position="194"/>
    </location>
</feature>
<comment type="caution">
    <text evidence="7">The sequence shown here is derived from an EMBL/GenBank/DDBJ whole genome shotgun (WGS) entry which is preliminary data.</text>
</comment>
<gene>
    <name evidence="7" type="ORF">TL10_25085</name>
</gene>
<accession>A0A0D1LEG1</accession>
<evidence type="ECO:0000256" key="1">
    <source>
        <dbReference type="ARBA" id="ARBA00001917"/>
    </source>
</evidence>
<dbReference type="AlphaFoldDB" id="A0A0D1LEG1"/>
<reference evidence="7 8" key="1">
    <citation type="submission" date="2015-01" db="EMBL/GenBank/DDBJ databases">
        <title>Genome sequence of Mycobacterium llatzerense and Mycobacterium immunogenum recovered from brain abscess.</title>
        <authorList>
            <person name="Greninger A.L."/>
            <person name="Langelier C."/>
            <person name="Cunningham G."/>
            <person name="Chiu C.Y."/>
            <person name="Miller S."/>
        </authorList>
    </citation>
    <scope>NUCLEOTIDE SEQUENCE [LARGE SCALE GENOMIC DNA]</scope>
    <source>
        <strain evidence="7 8">CLUC14</strain>
    </source>
</reference>
<comment type="similarity">
    <text evidence="2">Belongs to the nitroreductase family.</text>
</comment>
<dbReference type="RefSeq" id="WP_082068079.1">
    <property type="nucleotide sequence ID" value="NZ_JXST01000047.1"/>
</dbReference>
<dbReference type="GO" id="GO:0016491">
    <property type="term" value="F:oxidoreductase activity"/>
    <property type="evidence" value="ECO:0007669"/>
    <property type="project" value="UniProtKB-KW"/>
</dbReference>
<evidence type="ECO:0000256" key="5">
    <source>
        <dbReference type="ARBA" id="ARBA00023002"/>
    </source>
</evidence>
<dbReference type="PATRIC" id="fig|280871.6.peg.5202"/>